<comment type="pathway">
    <text evidence="7 9">Carbohydrate degradation; L-arabinose degradation via L-ribulose; D-xylulose 5-phosphate from L-arabinose (bacterial route): step 2/3.</text>
</comment>
<dbReference type="InterPro" id="IPR000577">
    <property type="entry name" value="Carb_kinase_FGGY"/>
</dbReference>
<dbReference type="Gene3D" id="3.30.420.40">
    <property type="match status" value="2"/>
</dbReference>
<evidence type="ECO:0000313" key="11">
    <source>
        <dbReference type="EMBL" id="MBB5489908.1"/>
    </source>
</evidence>
<dbReference type="CDD" id="cd07781">
    <property type="entry name" value="ASKHA_NBD_FGGY_L-RBK"/>
    <property type="match status" value="1"/>
</dbReference>
<evidence type="ECO:0000256" key="4">
    <source>
        <dbReference type="ARBA" id="ARBA00022840"/>
    </source>
</evidence>
<evidence type="ECO:0000256" key="2">
    <source>
        <dbReference type="ARBA" id="ARBA00022741"/>
    </source>
</evidence>
<evidence type="ECO:0000256" key="9">
    <source>
        <dbReference type="RuleBase" id="RU003455"/>
    </source>
</evidence>
<dbReference type="GO" id="GO:0005524">
    <property type="term" value="F:ATP binding"/>
    <property type="evidence" value="ECO:0007669"/>
    <property type="project" value="UniProtKB-UniRule"/>
</dbReference>
<dbReference type="PANTHER" id="PTHR43435:SF4">
    <property type="entry name" value="FGGY CARBOHYDRATE KINASE DOMAIN-CONTAINING PROTEIN"/>
    <property type="match status" value="1"/>
</dbReference>
<dbReference type="InterPro" id="IPR018485">
    <property type="entry name" value="FGGY_C"/>
</dbReference>
<dbReference type="UniPathway" id="UPA00145">
    <property type="reaction ID" value="UER00566"/>
</dbReference>
<keyword evidence="1 7" id="KW-0808">Transferase</keyword>
<dbReference type="EMBL" id="JACHDO010000001">
    <property type="protein sequence ID" value="MBB5489908.1"/>
    <property type="molecule type" value="Genomic_DNA"/>
</dbReference>
<dbReference type="HAMAP" id="MF_00520">
    <property type="entry name" value="Ribulokinase"/>
    <property type="match status" value="1"/>
</dbReference>
<keyword evidence="3 7" id="KW-0418">Kinase</keyword>
<dbReference type="PROSITE" id="PS00445">
    <property type="entry name" value="FGGY_KINASES_2"/>
    <property type="match status" value="1"/>
</dbReference>
<proteinExistence type="inferred from homology"/>
<evidence type="ECO:0000256" key="6">
    <source>
        <dbReference type="ARBA" id="ARBA00023277"/>
    </source>
</evidence>
<protein>
    <recommendedName>
        <fullName evidence="7 8">Ribulokinase</fullName>
        <ecNumber evidence="7 8">2.7.1.16</ecNumber>
    </recommendedName>
</protein>
<comment type="caution">
    <text evidence="11">The sequence shown here is derived from an EMBL/GenBank/DDBJ whole genome shotgun (WGS) entry which is preliminary data.</text>
</comment>
<dbReference type="GO" id="GO:0019569">
    <property type="term" value="P:L-arabinose catabolic process to D-xylulose 5-phosphate"/>
    <property type="evidence" value="ECO:0007669"/>
    <property type="project" value="UniProtKB-UniRule"/>
</dbReference>
<keyword evidence="12" id="KW-1185">Reference proteome</keyword>
<keyword evidence="5 7" id="KW-0054">Arabinose catabolism</keyword>
<dbReference type="GO" id="GO:0019150">
    <property type="term" value="F:D-ribulokinase activity"/>
    <property type="evidence" value="ECO:0007669"/>
    <property type="project" value="TreeGrafter"/>
</dbReference>
<dbReference type="PIRSF" id="PIRSF000538">
    <property type="entry name" value="GlpK"/>
    <property type="match status" value="1"/>
</dbReference>
<dbReference type="SUPFAM" id="SSF53067">
    <property type="entry name" value="Actin-like ATPase domain"/>
    <property type="match status" value="2"/>
</dbReference>
<comment type="catalytic activity">
    <reaction evidence="7 9">
        <text>L-ribulose + ATP = L-ribulose 5-phosphate + ADP + H(+)</text>
        <dbReference type="Rhea" id="RHEA:22072"/>
        <dbReference type="ChEBI" id="CHEBI:15378"/>
        <dbReference type="ChEBI" id="CHEBI:16880"/>
        <dbReference type="ChEBI" id="CHEBI:30616"/>
        <dbReference type="ChEBI" id="CHEBI:58226"/>
        <dbReference type="ChEBI" id="CHEBI:456216"/>
        <dbReference type="EC" id="2.7.1.16"/>
    </reaction>
</comment>
<evidence type="ECO:0000256" key="3">
    <source>
        <dbReference type="ARBA" id="ARBA00022777"/>
    </source>
</evidence>
<dbReference type="NCBIfam" id="TIGR01234">
    <property type="entry name" value="L-ribulokinase"/>
    <property type="match status" value="1"/>
</dbReference>
<sequence>MAANVSANNHHSAGTEPDTVVLGVDFGTLSGRAVVVRVADGTELGSAEYTYRHGVITDHLPGHTDPLEPDTALQHPDDYREVLRRAVPAALREARVSPGQVIGIGTDFTSCTVLPVTAEGTPLCELPDLAGRPHAWPKLWRHHAAQPEADEINALAAERGEPWLPRYGGKISSEWQFAKALQVLRDDPGVYERTERWIEGADWIVWQLCGYETRNAATAGYKGIYQDGSWPTKDFLAALDPRFADFAVSRLDHPLSQLGERAGGLTAQAAAWTGLPEGLPVAVGNIDAHVTAATAQTTAPGRMLAIMGTSTCHVMNSEVLAEVPGMCGMALGGITPGMWGYEAGQSGVGDIFGWFVDSYVPPAYHDEAAELGLSVHDLLSRKAAEAAVGEHGLVALDWHSGNRSVLVDHSLSGVLVGMTLATRPEEVYRALVEATAFGTRTIVEAFTAAGVPVEDLTIGGGMVRNPFVLQIYADVLNRPLRVVATEQSCAVGSAIHAAVAAGAHPDVHAASAAMGRVREGTVDPDPERAAAYDPLFAIYSELHDHFGRGGSDSLRRLRSLRHAAYTSGPTTPEGKR</sequence>
<name>A0A840WIL0_9ACTN</name>
<dbReference type="PANTHER" id="PTHR43435">
    <property type="entry name" value="RIBULOKINASE"/>
    <property type="match status" value="1"/>
</dbReference>
<organism evidence="11 12">
    <name type="scientific">Nocardiopsis metallicus</name>
    <dbReference type="NCBI Taxonomy" id="179819"/>
    <lineage>
        <taxon>Bacteria</taxon>
        <taxon>Bacillati</taxon>
        <taxon>Actinomycetota</taxon>
        <taxon>Actinomycetes</taxon>
        <taxon>Streptosporangiales</taxon>
        <taxon>Nocardiopsidaceae</taxon>
        <taxon>Nocardiopsis</taxon>
    </lineage>
</organism>
<comment type="catalytic activity">
    <reaction evidence="7">
        <text>D-ribulose + ATP = D-ribulose 5-phosphate + ADP + H(+)</text>
        <dbReference type="Rhea" id="RHEA:17601"/>
        <dbReference type="ChEBI" id="CHEBI:15378"/>
        <dbReference type="ChEBI" id="CHEBI:17173"/>
        <dbReference type="ChEBI" id="CHEBI:30616"/>
        <dbReference type="ChEBI" id="CHEBI:58121"/>
        <dbReference type="ChEBI" id="CHEBI:456216"/>
        <dbReference type="EC" id="2.7.1.16"/>
    </reaction>
</comment>
<dbReference type="GO" id="GO:0005737">
    <property type="term" value="C:cytoplasm"/>
    <property type="evidence" value="ECO:0007669"/>
    <property type="project" value="TreeGrafter"/>
</dbReference>
<dbReference type="InterPro" id="IPR005929">
    <property type="entry name" value="Ribulokinase"/>
</dbReference>
<evidence type="ECO:0000259" key="10">
    <source>
        <dbReference type="Pfam" id="PF02782"/>
    </source>
</evidence>
<accession>A0A840WIL0</accession>
<comment type="similarity">
    <text evidence="7 9">Belongs to the ribulokinase family.</text>
</comment>
<dbReference type="Pfam" id="PF02782">
    <property type="entry name" value="FGGY_C"/>
    <property type="match status" value="1"/>
</dbReference>
<keyword evidence="4 7" id="KW-0067">ATP-binding</keyword>
<feature type="domain" description="Carbohydrate kinase FGGY C-terminal" evidence="10">
    <location>
        <begin position="304"/>
        <end position="501"/>
    </location>
</feature>
<evidence type="ECO:0000256" key="7">
    <source>
        <dbReference type="HAMAP-Rule" id="MF_00520"/>
    </source>
</evidence>
<dbReference type="Proteomes" id="UP000579647">
    <property type="component" value="Unassembled WGS sequence"/>
</dbReference>
<keyword evidence="6 7" id="KW-0119">Carbohydrate metabolism</keyword>
<dbReference type="InterPro" id="IPR043129">
    <property type="entry name" value="ATPase_NBD"/>
</dbReference>
<dbReference type="GO" id="GO:0008741">
    <property type="term" value="F:ribulokinase activity"/>
    <property type="evidence" value="ECO:0007669"/>
    <property type="project" value="UniProtKB-UniRule"/>
</dbReference>
<dbReference type="EC" id="2.7.1.16" evidence="7 8"/>
<evidence type="ECO:0000256" key="5">
    <source>
        <dbReference type="ARBA" id="ARBA00022935"/>
    </source>
</evidence>
<evidence type="ECO:0000256" key="1">
    <source>
        <dbReference type="ARBA" id="ARBA00022679"/>
    </source>
</evidence>
<evidence type="ECO:0000313" key="12">
    <source>
        <dbReference type="Proteomes" id="UP000579647"/>
    </source>
</evidence>
<evidence type="ECO:0000256" key="8">
    <source>
        <dbReference type="NCBIfam" id="TIGR01234"/>
    </source>
</evidence>
<dbReference type="AlphaFoldDB" id="A0A840WIL0"/>
<gene>
    <name evidence="7" type="primary">araB</name>
    <name evidence="11" type="ORF">HNR07_001045</name>
</gene>
<dbReference type="NCBIfam" id="NF003154">
    <property type="entry name" value="PRK04123.1"/>
    <property type="match status" value="1"/>
</dbReference>
<keyword evidence="2 7" id="KW-0547">Nucleotide-binding</keyword>
<reference evidence="11 12" key="1">
    <citation type="submission" date="2020-08" db="EMBL/GenBank/DDBJ databases">
        <title>Sequencing the genomes of 1000 actinobacteria strains.</title>
        <authorList>
            <person name="Klenk H.-P."/>
        </authorList>
    </citation>
    <scope>NUCLEOTIDE SEQUENCE [LARGE SCALE GENOMIC DNA]</scope>
    <source>
        <strain evidence="11 12">DSM 44598</strain>
    </source>
</reference>
<dbReference type="InterPro" id="IPR018483">
    <property type="entry name" value="Carb_kinase_FGGY_CS"/>
</dbReference>